<dbReference type="Pfam" id="PF10825">
    <property type="entry name" value="DUF2752"/>
    <property type="match status" value="1"/>
</dbReference>
<accession>A0A7G7W7Z6</accession>
<feature type="transmembrane region" description="Helical" evidence="1">
    <location>
        <begin position="65"/>
        <end position="87"/>
    </location>
</feature>
<dbReference type="Proteomes" id="UP000515489">
    <property type="component" value="Chromosome"/>
</dbReference>
<name>A0A7G7W7Z6_9BACT</name>
<sequence>MLLTRRTAGATAFGLLAGLALAVLYFRLDPAHYPFPRCPVHWLTGLHCPGCGTQRALHALLHGHVVQAAGFNLLAALLSPVVMLGLLEEARGYLAGTPRRLTFLYSPALGWGIIAMATAFCILRNLPGPLGAWLAP</sequence>
<keyword evidence="1" id="KW-1133">Transmembrane helix</keyword>
<dbReference type="InterPro" id="IPR021215">
    <property type="entry name" value="DUF2752"/>
</dbReference>
<dbReference type="EMBL" id="CP060202">
    <property type="protein sequence ID" value="QNH62489.1"/>
    <property type="molecule type" value="Genomic_DNA"/>
</dbReference>
<organism evidence="2 3">
    <name type="scientific">Hymenobacter sediminicola</name>
    <dbReference type="NCBI Taxonomy" id="2761579"/>
    <lineage>
        <taxon>Bacteria</taxon>
        <taxon>Pseudomonadati</taxon>
        <taxon>Bacteroidota</taxon>
        <taxon>Cytophagia</taxon>
        <taxon>Cytophagales</taxon>
        <taxon>Hymenobacteraceae</taxon>
        <taxon>Hymenobacter</taxon>
    </lineage>
</organism>
<evidence type="ECO:0000256" key="1">
    <source>
        <dbReference type="SAM" id="Phobius"/>
    </source>
</evidence>
<gene>
    <name evidence="2" type="ORF">H4317_01285</name>
</gene>
<keyword evidence="1" id="KW-0472">Membrane</keyword>
<evidence type="ECO:0000313" key="2">
    <source>
        <dbReference type="EMBL" id="QNH62489.1"/>
    </source>
</evidence>
<proteinExistence type="predicted"/>
<protein>
    <submittedName>
        <fullName evidence="2">DUF2752 domain-containing protein</fullName>
    </submittedName>
</protein>
<evidence type="ECO:0000313" key="3">
    <source>
        <dbReference type="Proteomes" id="UP000515489"/>
    </source>
</evidence>
<keyword evidence="3" id="KW-1185">Reference proteome</keyword>
<keyword evidence="1" id="KW-0812">Transmembrane</keyword>
<reference evidence="2 3" key="1">
    <citation type="submission" date="2020-08" db="EMBL/GenBank/DDBJ databases">
        <title>Hymenobacter sp. S2-20-2 genome sequencing.</title>
        <authorList>
            <person name="Jin L."/>
        </authorList>
    </citation>
    <scope>NUCLEOTIDE SEQUENCE [LARGE SCALE GENOMIC DNA]</scope>
    <source>
        <strain evidence="2 3">S2-20-2</strain>
    </source>
</reference>
<dbReference type="RefSeq" id="WP_185888398.1">
    <property type="nucleotide sequence ID" value="NZ_CP060202.1"/>
</dbReference>
<feature type="transmembrane region" description="Helical" evidence="1">
    <location>
        <begin position="108"/>
        <end position="126"/>
    </location>
</feature>
<dbReference type="AlphaFoldDB" id="A0A7G7W7Z6"/>
<dbReference type="KEGG" id="hsk:H4317_01285"/>